<dbReference type="EMBL" id="JANHOG010001577">
    <property type="protein sequence ID" value="KAJ3534847.1"/>
    <property type="molecule type" value="Genomic_DNA"/>
</dbReference>
<accession>A0ACC1S9C4</accession>
<evidence type="ECO:0000313" key="2">
    <source>
        <dbReference type="Proteomes" id="UP001148662"/>
    </source>
</evidence>
<proteinExistence type="predicted"/>
<organism evidence="1 2">
    <name type="scientific">Phlebia brevispora</name>
    <dbReference type="NCBI Taxonomy" id="194682"/>
    <lineage>
        <taxon>Eukaryota</taxon>
        <taxon>Fungi</taxon>
        <taxon>Dikarya</taxon>
        <taxon>Basidiomycota</taxon>
        <taxon>Agaricomycotina</taxon>
        <taxon>Agaricomycetes</taxon>
        <taxon>Polyporales</taxon>
        <taxon>Meruliaceae</taxon>
        <taxon>Phlebia</taxon>
    </lineage>
</organism>
<protein>
    <submittedName>
        <fullName evidence="1">Uncharacterized protein</fullName>
    </submittedName>
</protein>
<sequence length="242" mass="26714">MSASSHASSPYPSSRATSEFPPTTAASPEDSTAPSSPLPGFLDLDDEDANAEADEEEIDEEKWQKLEPFLERVTVYAKVLKEQMDSAKYTRPAPAAAPRSTRKRPRESASDSRSTKQMRKDAQKDVATSRDEDENKAEEPRPRFTQPLLVTGGKLKDYQLEGVAWMAGLYQNGISGILADEMGLGKTIQTIAFNAFLRERTAAPFLIVCPLSVLTNWASEFHKFAPEVSTSYRPLALQCLIP</sequence>
<name>A0ACC1S9C4_9APHY</name>
<reference evidence="1" key="1">
    <citation type="submission" date="2022-07" db="EMBL/GenBank/DDBJ databases">
        <title>Genome Sequence of Phlebia brevispora.</title>
        <authorList>
            <person name="Buettner E."/>
        </authorList>
    </citation>
    <scope>NUCLEOTIDE SEQUENCE</scope>
    <source>
        <strain evidence="1">MPL23</strain>
    </source>
</reference>
<keyword evidence="2" id="KW-1185">Reference proteome</keyword>
<gene>
    <name evidence="1" type="ORF">NM688_g7068</name>
</gene>
<comment type="caution">
    <text evidence="1">The sequence shown here is derived from an EMBL/GenBank/DDBJ whole genome shotgun (WGS) entry which is preliminary data.</text>
</comment>
<evidence type="ECO:0000313" key="1">
    <source>
        <dbReference type="EMBL" id="KAJ3534847.1"/>
    </source>
</evidence>
<dbReference type="Proteomes" id="UP001148662">
    <property type="component" value="Unassembled WGS sequence"/>
</dbReference>